<protein>
    <submittedName>
        <fullName evidence="2">Hypothetical_protein</fullName>
    </submittedName>
</protein>
<accession>A0AA86UY50</accession>
<reference evidence="2 3" key="2">
    <citation type="submission" date="2024-07" db="EMBL/GenBank/DDBJ databases">
        <authorList>
            <person name="Akdeniz Z."/>
        </authorList>
    </citation>
    <scope>NUCLEOTIDE SEQUENCE [LARGE SCALE GENOMIC DNA]</scope>
</reference>
<dbReference type="Proteomes" id="UP001642409">
    <property type="component" value="Unassembled WGS sequence"/>
</dbReference>
<comment type="caution">
    <text evidence="1">The sequence shown here is derived from an EMBL/GenBank/DDBJ whole genome shotgun (WGS) entry which is preliminary data.</text>
</comment>
<organism evidence="1">
    <name type="scientific">Hexamita inflata</name>
    <dbReference type="NCBI Taxonomy" id="28002"/>
    <lineage>
        <taxon>Eukaryota</taxon>
        <taxon>Metamonada</taxon>
        <taxon>Diplomonadida</taxon>
        <taxon>Hexamitidae</taxon>
        <taxon>Hexamitinae</taxon>
        <taxon>Hexamita</taxon>
    </lineage>
</organism>
<reference evidence="1" key="1">
    <citation type="submission" date="2023-06" db="EMBL/GenBank/DDBJ databases">
        <authorList>
            <person name="Kurt Z."/>
        </authorList>
    </citation>
    <scope>NUCLEOTIDE SEQUENCE</scope>
</reference>
<dbReference type="AlphaFoldDB" id="A0AA86UY50"/>
<evidence type="ECO:0000313" key="3">
    <source>
        <dbReference type="Proteomes" id="UP001642409"/>
    </source>
</evidence>
<proteinExistence type="predicted"/>
<evidence type="ECO:0000313" key="2">
    <source>
        <dbReference type="EMBL" id="CAL6050700.1"/>
    </source>
</evidence>
<name>A0AA86UY50_9EUKA</name>
<evidence type="ECO:0000313" key="1">
    <source>
        <dbReference type="EMBL" id="CAI9969192.1"/>
    </source>
</evidence>
<sequence length="165" mass="19317">MLLHLEEAPSEERVNARFSCAFIGFRALASLGLFLLGRQVLFSLFQDIFNVLDFLIIHLYFTLQLNLQNATSYQFVGKLYFRIPMDYILYTNCRRNVAEPFGLDRQRHSAIWASVVERQYFMNIYKFEPAQLLLDQHILKLVFWRDLSEVTSKTHSADGINADDI</sequence>
<dbReference type="EMBL" id="CAXDID020000185">
    <property type="protein sequence ID" value="CAL6050700.1"/>
    <property type="molecule type" value="Genomic_DNA"/>
</dbReference>
<dbReference type="EMBL" id="CATOUU010001054">
    <property type="protein sequence ID" value="CAI9969192.1"/>
    <property type="molecule type" value="Genomic_DNA"/>
</dbReference>
<keyword evidence="3" id="KW-1185">Reference proteome</keyword>
<gene>
    <name evidence="2" type="ORF">HINF_LOCUS44015</name>
    <name evidence="1" type="ORF">HINF_LOCUS56837</name>
</gene>